<feature type="domain" description="SnoaL-like" evidence="1">
    <location>
        <begin position="23"/>
        <end position="120"/>
    </location>
</feature>
<evidence type="ECO:0000259" key="1">
    <source>
        <dbReference type="Pfam" id="PF12680"/>
    </source>
</evidence>
<sequence length="136" mass="14732">MAQGGGGALGNDELRRQVMEVERAFAKTMADRDLRAFAGFVSDEAVFFSGPTPLRGKEQVVAWWARFYEGAQAPFSWEPAEVEVLASGDLALSSGPVRDPAGKLVARFTSVWRLEAPGQWRVVFDKGSPAAEAASR</sequence>
<dbReference type="SUPFAM" id="SSF54427">
    <property type="entry name" value="NTF2-like"/>
    <property type="match status" value="1"/>
</dbReference>
<keyword evidence="3" id="KW-1185">Reference proteome</keyword>
<dbReference type="Pfam" id="PF12680">
    <property type="entry name" value="SnoaL_2"/>
    <property type="match status" value="1"/>
</dbReference>
<evidence type="ECO:0000313" key="2">
    <source>
        <dbReference type="EMBL" id="NKE68942.1"/>
    </source>
</evidence>
<dbReference type="AlphaFoldDB" id="A0A7X6DKP6"/>
<dbReference type="InterPro" id="IPR032710">
    <property type="entry name" value="NTF2-like_dom_sf"/>
</dbReference>
<evidence type="ECO:0000313" key="3">
    <source>
        <dbReference type="Proteomes" id="UP000521868"/>
    </source>
</evidence>
<accession>A0A7X6DKP6</accession>
<gene>
    <name evidence="2" type="ORF">RAMLITH_24325</name>
</gene>
<reference evidence="2 3" key="1">
    <citation type="journal article" date="2020" name="Nature">
        <title>Bacterial chemolithoautotrophy via manganese oxidation.</title>
        <authorList>
            <person name="Yu H."/>
            <person name="Leadbetter J.R."/>
        </authorList>
    </citation>
    <scope>NUCLEOTIDE SEQUENCE [LARGE SCALE GENOMIC DNA]</scope>
    <source>
        <strain evidence="2 3">RBP-1</strain>
    </source>
</reference>
<name>A0A7X6DKP6_9BURK</name>
<dbReference type="Gene3D" id="3.10.450.50">
    <property type="match status" value="1"/>
</dbReference>
<organism evidence="2 3">
    <name type="scientific">Ramlibacter lithotrophicus</name>
    <dbReference type="NCBI Taxonomy" id="2606681"/>
    <lineage>
        <taxon>Bacteria</taxon>
        <taxon>Pseudomonadati</taxon>
        <taxon>Pseudomonadota</taxon>
        <taxon>Betaproteobacteria</taxon>
        <taxon>Burkholderiales</taxon>
        <taxon>Comamonadaceae</taxon>
        <taxon>Ramlibacter</taxon>
    </lineage>
</organism>
<dbReference type="InterPro" id="IPR037401">
    <property type="entry name" value="SnoaL-like"/>
</dbReference>
<dbReference type="Proteomes" id="UP000521868">
    <property type="component" value="Unassembled WGS sequence"/>
</dbReference>
<dbReference type="EMBL" id="VTOX01000013">
    <property type="protein sequence ID" value="NKE68942.1"/>
    <property type="molecule type" value="Genomic_DNA"/>
</dbReference>
<comment type="caution">
    <text evidence="2">The sequence shown here is derived from an EMBL/GenBank/DDBJ whole genome shotgun (WGS) entry which is preliminary data.</text>
</comment>
<proteinExistence type="predicted"/>
<protein>
    <submittedName>
        <fullName evidence="2">Nuclear transport factor 2 family protein</fullName>
    </submittedName>
</protein>